<dbReference type="EC" id="2.4.1.182" evidence="3 11"/>
<comment type="pathway">
    <text evidence="11">Bacterial outer membrane biogenesis; LPS lipid A biosynthesis.</text>
</comment>
<dbReference type="SUPFAM" id="SSF53756">
    <property type="entry name" value="UDP-Glycosyltransferase/glycogen phosphorylase"/>
    <property type="match status" value="1"/>
</dbReference>
<evidence type="ECO:0000313" key="12">
    <source>
        <dbReference type="EMBL" id="WAV90939.1"/>
    </source>
</evidence>
<dbReference type="RefSeq" id="WP_269315815.1">
    <property type="nucleotide sequence ID" value="NZ_CP098251.1"/>
</dbReference>
<evidence type="ECO:0000256" key="7">
    <source>
        <dbReference type="ARBA" id="ARBA00022676"/>
    </source>
</evidence>
<dbReference type="InterPro" id="IPR003835">
    <property type="entry name" value="Glyco_trans_19"/>
</dbReference>
<dbReference type="GO" id="GO:0008915">
    <property type="term" value="F:lipid-A-disaccharide synthase activity"/>
    <property type="evidence" value="ECO:0007669"/>
    <property type="project" value="UniProtKB-UniRule"/>
</dbReference>
<organism evidence="12">
    <name type="scientific">Oxalobacter aliiformigenes</name>
    <dbReference type="NCBI Taxonomy" id="2946593"/>
    <lineage>
        <taxon>Bacteria</taxon>
        <taxon>Pseudomonadati</taxon>
        <taxon>Pseudomonadota</taxon>
        <taxon>Betaproteobacteria</taxon>
        <taxon>Burkholderiales</taxon>
        <taxon>Oxalobacteraceae</taxon>
        <taxon>Oxalobacter</taxon>
    </lineage>
</organism>
<dbReference type="GO" id="GO:0016020">
    <property type="term" value="C:membrane"/>
    <property type="evidence" value="ECO:0007669"/>
    <property type="project" value="GOC"/>
</dbReference>
<comment type="similarity">
    <text evidence="2 11">Belongs to the LpxB family.</text>
</comment>
<dbReference type="HAMAP" id="MF_00392">
    <property type="entry name" value="LpxB"/>
    <property type="match status" value="1"/>
</dbReference>
<gene>
    <name evidence="11 12" type="primary">lpxB</name>
    <name evidence="12" type="ORF">NB646_08920</name>
</gene>
<protein>
    <recommendedName>
        <fullName evidence="4 11">Lipid-A-disaccharide synthase</fullName>
        <ecNumber evidence="3 11">2.4.1.182</ecNumber>
    </recommendedName>
</protein>
<evidence type="ECO:0000256" key="11">
    <source>
        <dbReference type="HAMAP-Rule" id="MF_00392"/>
    </source>
</evidence>
<dbReference type="PANTHER" id="PTHR30372">
    <property type="entry name" value="LIPID-A-DISACCHARIDE SYNTHASE"/>
    <property type="match status" value="1"/>
</dbReference>
<evidence type="ECO:0000256" key="8">
    <source>
        <dbReference type="ARBA" id="ARBA00022679"/>
    </source>
</evidence>
<evidence type="ECO:0000256" key="5">
    <source>
        <dbReference type="ARBA" id="ARBA00022516"/>
    </source>
</evidence>
<keyword evidence="6 11" id="KW-0441">Lipid A biosynthesis</keyword>
<comment type="catalytic activity">
    <reaction evidence="10 11">
        <text>a lipid X + a UDP-2-N,3-O-bis[(3R)-3-hydroxyacyl]-alpha-D-glucosamine = a lipid A disaccharide + UDP + H(+)</text>
        <dbReference type="Rhea" id="RHEA:67828"/>
        <dbReference type="ChEBI" id="CHEBI:15378"/>
        <dbReference type="ChEBI" id="CHEBI:58223"/>
        <dbReference type="ChEBI" id="CHEBI:137748"/>
        <dbReference type="ChEBI" id="CHEBI:176338"/>
        <dbReference type="ChEBI" id="CHEBI:176343"/>
        <dbReference type="EC" id="2.4.1.182"/>
    </reaction>
</comment>
<evidence type="ECO:0000256" key="6">
    <source>
        <dbReference type="ARBA" id="ARBA00022556"/>
    </source>
</evidence>
<dbReference type="EMBL" id="CP098251">
    <property type="protein sequence ID" value="WAV90939.1"/>
    <property type="molecule type" value="Genomic_DNA"/>
</dbReference>
<evidence type="ECO:0000256" key="1">
    <source>
        <dbReference type="ARBA" id="ARBA00002056"/>
    </source>
</evidence>
<evidence type="ECO:0000256" key="4">
    <source>
        <dbReference type="ARBA" id="ARBA00020902"/>
    </source>
</evidence>
<evidence type="ECO:0000256" key="10">
    <source>
        <dbReference type="ARBA" id="ARBA00048975"/>
    </source>
</evidence>
<dbReference type="NCBIfam" id="TIGR00215">
    <property type="entry name" value="lpxB"/>
    <property type="match status" value="1"/>
</dbReference>
<reference evidence="12" key="1">
    <citation type="journal article" date="2022" name="Front. Microbiol.">
        <title>New perspectives on an old grouping: The genomic and phenotypic variability of Oxalobacter formigenes and the implications for calcium oxalate stone prevention.</title>
        <authorList>
            <person name="Chmiel J.A."/>
            <person name="Carr C."/>
            <person name="Stuivenberg G.A."/>
            <person name="Venema R."/>
            <person name="Chanyi R.M."/>
            <person name="Al K.F."/>
            <person name="Giguere D."/>
            <person name="Say H."/>
            <person name="Akouris P.P."/>
            <person name="Dominguez Romero S.A."/>
            <person name="Kwong A."/>
            <person name="Tai V."/>
            <person name="Koval S.F."/>
            <person name="Razvi H."/>
            <person name="Bjazevic J."/>
            <person name="Burton J.P."/>
        </authorList>
    </citation>
    <scope>NUCLEOTIDE SEQUENCE</scope>
    <source>
        <strain evidence="12">OxK</strain>
    </source>
</reference>
<keyword evidence="5 11" id="KW-0444">Lipid biosynthesis</keyword>
<accession>A0A9E9LDQ9</accession>
<dbReference type="GO" id="GO:0005543">
    <property type="term" value="F:phospholipid binding"/>
    <property type="evidence" value="ECO:0007669"/>
    <property type="project" value="TreeGrafter"/>
</dbReference>
<proteinExistence type="inferred from homology"/>
<dbReference type="GO" id="GO:0009245">
    <property type="term" value="P:lipid A biosynthetic process"/>
    <property type="evidence" value="ECO:0007669"/>
    <property type="project" value="UniProtKB-UniRule"/>
</dbReference>
<keyword evidence="8 11" id="KW-0808">Transferase</keyword>
<keyword evidence="9 11" id="KW-0443">Lipid metabolism</keyword>
<comment type="function">
    <text evidence="1 11">Condensation of UDP-2,3-diacylglucosamine and 2,3-diacylglucosamine-1-phosphate to form lipid A disaccharide, a precursor of lipid A, a phosphorylated glycolipid that anchors the lipopolysaccharide to the outer membrane of the cell.</text>
</comment>
<dbReference type="AlphaFoldDB" id="A0A9E9LDQ9"/>
<dbReference type="PANTHER" id="PTHR30372:SF4">
    <property type="entry name" value="LIPID-A-DISACCHARIDE SYNTHASE, MITOCHONDRIAL-RELATED"/>
    <property type="match status" value="1"/>
</dbReference>
<evidence type="ECO:0000256" key="2">
    <source>
        <dbReference type="ARBA" id="ARBA00007868"/>
    </source>
</evidence>
<dbReference type="Proteomes" id="UP001164819">
    <property type="component" value="Chromosome"/>
</dbReference>
<dbReference type="Pfam" id="PF02684">
    <property type="entry name" value="LpxB"/>
    <property type="match status" value="1"/>
</dbReference>
<keyword evidence="7 11" id="KW-0328">Glycosyltransferase</keyword>
<evidence type="ECO:0000256" key="3">
    <source>
        <dbReference type="ARBA" id="ARBA00012687"/>
    </source>
</evidence>
<name>A0A9E9LDQ9_9BURK</name>
<evidence type="ECO:0000256" key="9">
    <source>
        <dbReference type="ARBA" id="ARBA00023098"/>
    </source>
</evidence>
<sequence>MRSIAMVAGETSGDILGETLLSALRPQLPNTLMHGIGGARMAKYDFVSNWPMEKLAVNGLFEVLAHYREIRGIRNHLRDHLLAEKPDVFVGIDAPEFNLDLEVSLKKAGIRTVHFVSPSVWAWRSGRIKKIAEAVSRILVLFPFEEIIYQKAGIPVTCVGHPLAEAIPMRPDMNAARDNLGLDKDRPVIAIMPGSRMSELKYNSIPFVEAARLLLQRDPDIQFIIPMAGDEQLAFFTRLMRSARLDDLPLKLMRGQSHAAITAADAVLVASGTATLEVALFKKPMVIAYRLMRATWEIARHIVKPPVGLPNILAGEMIVPELLQNAATGKALSDALWFQLTDQTNRNRLQEKFVAMHYSLLRNTAQTSAQAVLDVMRQND</sequence>